<dbReference type="InterPro" id="IPR015867">
    <property type="entry name" value="N-reg_PII/ATP_PRibTrfase_C"/>
</dbReference>
<dbReference type="InterPro" id="IPR051461">
    <property type="entry name" value="UPF0750_membrane"/>
</dbReference>
<keyword evidence="3 6" id="KW-0812">Transmembrane</keyword>
<dbReference type="InterPro" id="IPR003740">
    <property type="entry name" value="YitT"/>
</dbReference>
<protein>
    <submittedName>
        <fullName evidence="8">YitT family protein</fullName>
    </submittedName>
</protein>
<evidence type="ECO:0000256" key="2">
    <source>
        <dbReference type="ARBA" id="ARBA00022475"/>
    </source>
</evidence>
<dbReference type="AlphaFoldDB" id="A0A387BEK6"/>
<dbReference type="Gene3D" id="3.30.70.120">
    <property type="match status" value="1"/>
</dbReference>
<accession>A0A387BEK6</accession>
<dbReference type="PIRSF" id="PIRSF006483">
    <property type="entry name" value="Membrane_protein_YitT"/>
    <property type="match status" value="1"/>
</dbReference>
<dbReference type="CDD" id="cd16380">
    <property type="entry name" value="YitT_C"/>
    <property type="match status" value="1"/>
</dbReference>
<name>A0A387BEK6_9LACT</name>
<evidence type="ECO:0000256" key="3">
    <source>
        <dbReference type="ARBA" id="ARBA00022692"/>
    </source>
</evidence>
<evidence type="ECO:0000313" key="8">
    <source>
        <dbReference type="EMBL" id="AYG00998.1"/>
    </source>
</evidence>
<dbReference type="Proteomes" id="UP000269374">
    <property type="component" value="Chromosome"/>
</dbReference>
<feature type="transmembrane region" description="Helical" evidence="6">
    <location>
        <begin position="109"/>
        <end position="131"/>
    </location>
</feature>
<evidence type="ECO:0000256" key="1">
    <source>
        <dbReference type="ARBA" id="ARBA00004651"/>
    </source>
</evidence>
<evidence type="ECO:0000256" key="6">
    <source>
        <dbReference type="SAM" id="Phobius"/>
    </source>
</evidence>
<comment type="subcellular location">
    <subcellularLocation>
        <location evidence="1">Cell membrane</location>
        <topology evidence="1">Multi-pass membrane protein</topology>
    </subcellularLocation>
</comment>
<keyword evidence="5 6" id="KW-0472">Membrane</keyword>
<dbReference type="OrthoDB" id="1758221at2"/>
<evidence type="ECO:0000313" key="9">
    <source>
        <dbReference type="Proteomes" id="UP000269374"/>
    </source>
</evidence>
<feature type="transmembrane region" description="Helical" evidence="6">
    <location>
        <begin position="177"/>
        <end position="200"/>
    </location>
</feature>
<dbReference type="InterPro" id="IPR019264">
    <property type="entry name" value="DUF2179"/>
</dbReference>
<gene>
    <name evidence="8" type="ORF">D7I46_07800</name>
</gene>
<proteinExistence type="predicted"/>
<dbReference type="PANTHER" id="PTHR33545">
    <property type="entry name" value="UPF0750 MEMBRANE PROTEIN YITT-RELATED"/>
    <property type="match status" value="1"/>
</dbReference>
<feature type="transmembrane region" description="Helical" evidence="6">
    <location>
        <begin position="78"/>
        <end position="97"/>
    </location>
</feature>
<keyword evidence="2" id="KW-1003">Cell membrane</keyword>
<dbReference type="KEGG" id="lact:D7I46_07800"/>
<evidence type="ECO:0000259" key="7">
    <source>
        <dbReference type="Pfam" id="PF10035"/>
    </source>
</evidence>
<dbReference type="Pfam" id="PF02588">
    <property type="entry name" value="YitT_membrane"/>
    <property type="match status" value="1"/>
</dbReference>
<organism evidence="8 9">
    <name type="scientific">Lactococcus allomyrinae</name>
    <dbReference type="NCBI Taxonomy" id="2419773"/>
    <lineage>
        <taxon>Bacteria</taxon>
        <taxon>Bacillati</taxon>
        <taxon>Bacillota</taxon>
        <taxon>Bacilli</taxon>
        <taxon>Lactobacillales</taxon>
        <taxon>Streptococcaceae</taxon>
        <taxon>Lactococcus</taxon>
    </lineage>
</organism>
<dbReference type="PANTHER" id="PTHR33545:SF10">
    <property type="entry name" value="UPF0750 MEMBRANE PROTEIN YPJC"/>
    <property type="match status" value="1"/>
</dbReference>
<reference evidence="8 9" key="1">
    <citation type="submission" date="2018-09" db="EMBL/GenBank/DDBJ databases">
        <title>Genome sequencing of strain 1JSPR-7.</title>
        <authorList>
            <person name="Heo J."/>
            <person name="Kim S.-J."/>
            <person name="Kwon S.-W."/>
        </authorList>
    </citation>
    <scope>NUCLEOTIDE SEQUENCE [LARGE SCALE GENOMIC DNA]</scope>
    <source>
        <strain evidence="8 9">1JSPR-7</strain>
    </source>
</reference>
<dbReference type="EMBL" id="CP032627">
    <property type="protein sequence ID" value="AYG00998.1"/>
    <property type="molecule type" value="Genomic_DNA"/>
</dbReference>
<dbReference type="RefSeq" id="WP_120772381.1">
    <property type="nucleotide sequence ID" value="NZ_CP032627.1"/>
</dbReference>
<evidence type="ECO:0000256" key="4">
    <source>
        <dbReference type="ARBA" id="ARBA00022989"/>
    </source>
</evidence>
<feature type="transmembrane region" description="Helical" evidence="6">
    <location>
        <begin position="35"/>
        <end position="57"/>
    </location>
</feature>
<keyword evidence="9" id="KW-1185">Reference proteome</keyword>
<dbReference type="GO" id="GO:0005886">
    <property type="term" value="C:plasma membrane"/>
    <property type="evidence" value="ECO:0007669"/>
    <property type="project" value="UniProtKB-SubCell"/>
</dbReference>
<sequence>MRNLARVHFLYLLAITLGTGIYAFGFVAFNMANHLAQGGIAGLSLIGYALLHIDPSYTQLILNIPLLILGYQFLGRRTFIYTIWGILSLAIWIWIFQRVDFSINIDHDNLIAALLAGIFAGTGIGIVFRFGGTTGGADIIAKLFQIKKGVPVGRILFMFDSAVLALSLSYINLQQMMYTLIASFLAMQVVNIIQSGGYTVRGMLIITNKHTEVAKAIIEEIGRSATYLHGEGAYSGNSKEVLYVVLNPGEIQEVKEVLSIVDPNAFTSIINVHEVIGDFAPKQGRFKEIKKSKK</sequence>
<dbReference type="Pfam" id="PF10035">
    <property type="entry name" value="DUF2179"/>
    <property type="match status" value="1"/>
</dbReference>
<feature type="transmembrane region" description="Helical" evidence="6">
    <location>
        <begin position="9"/>
        <end position="29"/>
    </location>
</feature>
<keyword evidence="4 6" id="KW-1133">Transmembrane helix</keyword>
<feature type="domain" description="DUF2179" evidence="7">
    <location>
        <begin position="223"/>
        <end position="277"/>
    </location>
</feature>
<feature type="transmembrane region" description="Helical" evidence="6">
    <location>
        <begin position="152"/>
        <end position="171"/>
    </location>
</feature>
<evidence type="ECO:0000256" key="5">
    <source>
        <dbReference type="ARBA" id="ARBA00023136"/>
    </source>
</evidence>